<gene>
    <name evidence="4" type="ORF">CHYS00102_LOCUS28194</name>
    <name evidence="5" type="ORF">CHYS00102_LOCUS28195</name>
</gene>
<dbReference type="SUPFAM" id="SSF52540">
    <property type="entry name" value="P-loop containing nucleoside triphosphate hydrolases"/>
    <property type="match status" value="1"/>
</dbReference>
<dbReference type="InterPro" id="IPR000608">
    <property type="entry name" value="UBC"/>
</dbReference>
<feature type="compositionally biased region" description="Acidic residues" evidence="2">
    <location>
        <begin position="355"/>
        <end position="369"/>
    </location>
</feature>
<dbReference type="EMBL" id="HBFR01038629">
    <property type="protein sequence ID" value="CAD8900976.1"/>
    <property type="molecule type" value="Transcribed_RNA"/>
</dbReference>
<comment type="similarity">
    <text evidence="1">Belongs to the SBNO family.</text>
</comment>
<feature type="region of interest" description="Disordered" evidence="2">
    <location>
        <begin position="36"/>
        <end position="58"/>
    </location>
</feature>
<dbReference type="SUPFAM" id="SSF54495">
    <property type="entry name" value="UBC-like"/>
    <property type="match status" value="2"/>
</dbReference>
<accession>A0A6U5LIR1</accession>
<dbReference type="InterPro" id="IPR026741">
    <property type="entry name" value="SNO"/>
</dbReference>
<proteinExistence type="inferred from homology"/>
<feature type="compositionally biased region" description="Basic and acidic residues" evidence="2">
    <location>
        <begin position="192"/>
        <end position="219"/>
    </location>
</feature>
<dbReference type="EMBL" id="HBFR01038628">
    <property type="protein sequence ID" value="CAD8900975.1"/>
    <property type="molecule type" value="Transcribed_RNA"/>
</dbReference>
<dbReference type="PANTHER" id="PTHR12706">
    <property type="entry name" value="STRAWBERRY NOTCH-RELATED"/>
    <property type="match status" value="1"/>
</dbReference>
<dbReference type="Pfam" id="PF13871">
    <property type="entry name" value="Helicase_C_4"/>
    <property type="match status" value="1"/>
</dbReference>
<dbReference type="GO" id="GO:0042393">
    <property type="term" value="F:histone binding"/>
    <property type="evidence" value="ECO:0007669"/>
    <property type="project" value="TreeGrafter"/>
</dbReference>
<dbReference type="InterPro" id="IPR027417">
    <property type="entry name" value="P-loop_NTPase"/>
</dbReference>
<protein>
    <recommendedName>
        <fullName evidence="3">UBC core domain-containing protein</fullName>
    </recommendedName>
</protein>
<feature type="region of interest" description="Disordered" evidence="2">
    <location>
        <begin position="154"/>
        <end position="219"/>
    </location>
</feature>
<dbReference type="GO" id="GO:0005634">
    <property type="term" value="C:nucleus"/>
    <property type="evidence" value="ECO:0007669"/>
    <property type="project" value="TreeGrafter"/>
</dbReference>
<feature type="compositionally biased region" description="Basic and acidic residues" evidence="2">
    <location>
        <begin position="46"/>
        <end position="58"/>
    </location>
</feature>
<dbReference type="Gene3D" id="3.10.110.10">
    <property type="entry name" value="Ubiquitin Conjugating Enzyme"/>
    <property type="match status" value="2"/>
</dbReference>
<feature type="domain" description="UBC core" evidence="3">
    <location>
        <begin position="482"/>
        <end position="630"/>
    </location>
</feature>
<dbReference type="GO" id="GO:0006355">
    <property type="term" value="P:regulation of DNA-templated transcription"/>
    <property type="evidence" value="ECO:0007669"/>
    <property type="project" value="InterPro"/>
</dbReference>
<dbReference type="InterPro" id="IPR016135">
    <property type="entry name" value="UBQ-conjugating_enzyme/RWD"/>
</dbReference>
<dbReference type="InterPro" id="IPR026937">
    <property type="entry name" value="SBNO_Helicase_C_dom"/>
</dbReference>
<reference evidence="4" key="1">
    <citation type="submission" date="2021-01" db="EMBL/GenBank/DDBJ databases">
        <authorList>
            <person name="Corre E."/>
            <person name="Pelletier E."/>
            <person name="Niang G."/>
            <person name="Scheremetjew M."/>
            <person name="Finn R."/>
            <person name="Kale V."/>
            <person name="Holt S."/>
            <person name="Cochrane G."/>
            <person name="Meng A."/>
            <person name="Brown T."/>
            <person name="Cohen L."/>
        </authorList>
    </citation>
    <scope>NUCLEOTIDE SEQUENCE</scope>
    <source>
        <strain evidence="4">308</strain>
    </source>
</reference>
<organism evidence="4">
    <name type="scientific">Corethron hystrix</name>
    <dbReference type="NCBI Taxonomy" id="216773"/>
    <lineage>
        <taxon>Eukaryota</taxon>
        <taxon>Sar</taxon>
        <taxon>Stramenopiles</taxon>
        <taxon>Ochrophyta</taxon>
        <taxon>Bacillariophyta</taxon>
        <taxon>Coscinodiscophyceae</taxon>
        <taxon>Corethrophycidae</taxon>
        <taxon>Corethrales</taxon>
        <taxon>Corethraceae</taxon>
        <taxon>Corethron</taxon>
    </lineage>
</organism>
<feature type="compositionally biased region" description="Basic and acidic residues" evidence="2">
    <location>
        <begin position="334"/>
        <end position="343"/>
    </location>
</feature>
<evidence type="ECO:0000313" key="4">
    <source>
        <dbReference type="EMBL" id="CAD8900975.1"/>
    </source>
</evidence>
<sequence>MTDELPRRKKDWQERRRLERDGVDWLRDPRFAARYADSDEEEDPTDKDRAAAQRRRECRRSDPHHVTRLFWAAHLRFFRSLCISSKIDRAVEKVREALARDRCVVLGLQSTGEARAREAARRTGPDDQEEAVWNEFVSAPREGMRRLVQTIFPLPPRPRGARAPDFWSTGADPGGGRGEEDIFAEEGGSSETEGRDGTARPSFSKDRPSGRSPEKPDRARRLLQEARQKWRAHHPFGFVAKPASPPDIWTWTAAVPLDDVPPWEDGRRQTFFLRFSPRYPEVPPDVAFQAPLWTELPRKAFPLPVRDWRPDATLDEMLNAVRYFVKSLEEEERRPRSELERIRGGGKNGTWTDGNIDELFSDGEEENDTADGQLSAVFSPSLKPRQSTDPYFAAERGSVCDHEIQNIGKKPGLNVITPTHLLPASVLSEPENENSSQPSPTKISCIPSKNTKPTVFSIIDDNDVVSIIDDDDDVSIIDDDDDACRLLTEARKKWRKQHPFGFVAKPASQHDMLTWTAAVPIDDATPSEDGRTQRFSLNFSPRYPDVPPEVTFEAPLFSELPKHTFPLPMRDWRPDATMVEMLYAVRDFVKSLGKDKIKMDPAEESAGVDDEISRTWIDRNIIEASSDGNRFSENKQVEWSEIPQIRTAQDKTAAHNDFSSERHRNYHLAVERAKKWNDRLNNLQLPGNPLDRLLNELGGPDKVAEMTGRKTRMIQRSDGTIKFEKRASAEYPSHRINIEERKNFQNGDKLVAILSEAASTGISLQADRRCKNQKRRQHITLELPWSADRAVQQLGRSHRSNQSSAPIYNFLVSDIGGEARFASAVARRLAFLGATTQGDRRSTAASAGLGLGDFDFDNKWGKKALELFALDIEGVKDTNVKPPEVSTQQYMEVLDRVDRHIENEKQKCADDDNGENLVSEAVCREMIFWKDVFTNNDAGKELYAHRSDAVDSGRSVRAYCQNLASFSPESSKYINLKKDIETEVHESLKHGLSFLFCSKLWLFDCGLEHADMCSGSKCMSKFLNRLLGMKIKVQNQMLGYLLRILNNVVSDAKKQGNYDLGIKTIVGRKIVIDENPRAFRFTGKEDEIVHLYKVVVDMGVTSEVAWKMYKQAIEEESRQGSEWMVEQYGKTMKNCLKTGFYLDNRSYLKKTPKVFLYIRQTGYGLNRNSVKCIRPNVGRIKQEKTQLKTYNFLETQAQVASAKKIWDREFMYANIPHTKTYQYSCHGRHRVSHVLVGDIVPILEKLLRRLPQNGKNTPKVIHVDTEIMGNLGRQHDAGQPGDISHCCGPLEECCPKGGTKKCFSRSIHKLNISSGDGNKLVAKEVKGFGIFRGKIHKYRGGCYDLLLSDGTIVKNQSKSEVEHHMQTFNNEVTKLMQVGVPQDIARSLDYTIYSWNAKFGKPLCTAEEDENPNKHEKRYEETFVGEVPKSLVGLEISNAKYPWIGVNHMGKTTMLPLWDICLKELSRDNFVIGVPSTYQMFQRRIDA</sequence>
<evidence type="ECO:0000313" key="5">
    <source>
        <dbReference type="EMBL" id="CAD8900976.1"/>
    </source>
</evidence>
<evidence type="ECO:0000259" key="3">
    <source>
        <dbReference type="PROSITE" id="PS50127"/>
    </source>
</evidence>
<feature type="region of interest" description="Disordered" evidence="2">
    <location>
        <begin position="334"/>
        <end position="369"/>
    </location>
</feature>
<dbReference type="GO" id="GO:0031490">
    <property type="term" value="F:chromatin DNA binding"/>
    <property type="evidence" value="ECO:0007669"/>
    <property type="project" value="TreeGrafter"/>
</dbReference>
<dbReference type="PANTHER" id="PTHR12706:SF30">
    <property type="entry name" value="PROTEIN STRAWBERRY NOTCH-RELATED"/>
    <property type="match status" value="1"/>
</dbReference>
<dbReference type="Pfam" id="PF00179">
    <property type="entry name" value="UQ_con"/>
    <property type="match status" value="1"/>
</dbReference>
<dbReference type="PROSITE" id="PS50127">
    <property type="entry name" value="UBC_2"/>
    <property type="match status" value="1"/>
</dbReference>
<evidence type="ECO:0000256" key="1">
    <source>
        <dbReference type="ARBA" id="ARBA00006992"/>
    </source>
</evidence>
<name>A0A6U5LIR1_9STRA</name>
<evidence type="ECO:0000256" key="2">
    <source>
        <dbReference type="SAM" id="MobiDB-lite"/>
    </source>
</evidence>